<dbReference type="EMBL" id="WWSH01000001">
    <property type="protein sequence ID" value="MZK09096.1"/>
    <property type="molecule type" value="Genomic_DNA"/>
</dbReference>
<evidence type="ECO:0000313" key="3">
    <source>
        <dbReference type="EMBL" id="MZK09096.1"/>
    </source>
</evidence>
<dbReference type="OrthoDB" id="86868at2"/>
<feature type="transmembrane region" description="Helical" evidence="1">
    <location>
        <begin position="188"/>
        <end position="205"/>
    </location>
</feature>
<dbReference type="InterPro" id="IPR032479">
    <property type="entry name" value="DUF5058"/>
</dbReference>
<feature type="transmembrane region" description="Helical" evidence="1">
    <location>
        <begin position="12"/>
        <end position="31"/>
    </location>
</feature>
<gene>
    <name evidence="4" type="ORF">DW265_07875</name>
    <name evidence="2" type="ORF">ERS852526_00251</name>
    <name evidence="3" type="ORF">GT576_01730</name>
</gene>
<evidence type="ECO:0000313" key="6">
    <source>
        <dbReference type="Proteomes" id="UP000284095"/>
    </source>
</evidence>
<dbReference type="Pfam" id="PF16481">
    <property type="entry name" value="DUF5058"/>
    <property type="match status" value="1"/>
</dbReference>
<sequence length="234" mass="25516">MVYTEICNAVWMYLWVGALLLAVILQCLVFMKKAWKHALELGLRPEQIKKGLTTGITISIMPTLPVLLVLLSLMPLLGVPLPWLRLSIIGSAYYETYAATTALECVGETMKLNEYSAVGWVAAAWVMTIGGSACVLWSSLAIKPISMLYEKAEKIDMKLVLSIGAGCLAGVMAYVSVSYGFSAMSTKGVVFCISFAVGALLVWIHNKRPKAKWLSDYLMTISMLVAMAAACIIF</sequence>
<keyword evidence="1" id="KW-1133">Transmembrane helix</keyword>
<accession>A0A174JUB2</accession>
<dbReference type="EMBL" id="CZAY01000002">
    <property type="protein sequence ID" value="CUP03352.1"/>
    <property type="molecule type" value="Genomic_DNA"/>
</dbReference>
<dbReference type="GeneID" id="96227563"/>
<reference evidence="4 6" key="2">
    <citation type="submission" date="2018-08" db="EMBL/GenBank/DDBJ databases">
        <title>A genome reference for cultivated species of the human gut microbiota.</title>
        <authorList>
            <person name="Zou Y."/>
            <person name="Xue W."/>
            <person name="Luo G."/>
        </authorList>
    </citation>
    <scope>NUCLEOTIDE SEQUENCE [LARGE SCALE GENOMIC DNA]</scope>
    <source>
        <strain evidence="4 6">AM22-22</strain>
    </source>
</reference>
<feature type="transmembrane region" description="Helical" evidence="1">
    <location>
        <begin position="117"/>
        <end position="138"/>
    </location>
</feature>
<feature type="transmembrane region" description="Helical" evidence="1">
    <location>
        <begin position="159"/>
        <end position="182"/>
    </location>
</feature>
<dbReference type="Proteomes" id="UP000449249">
    <property type="component" value="Unassembled WGS sequence"/>
</dbReference>
<evidence type="ECO:0000313" key="7">
    <source>
        <dbReference type="Proteomes" id="UP000449249"/>
    </source>
</evidence>
<reference evidence="3 7" key="3">
    <citation type="journal article" date="2019" name="Nat. Med.">
        <title>A library of human gut bacterial isolates paired with longitudinal multiomics data enables mechanistic microbiome research.</title>
        <authorList>
            <person name="Poyet M."/>
            <person name="Groussin M."/>
            <person name="Gibbons S.M."/>
            <person name="Avila-Pacheco J."/>
            <person name="Jiang X."/>
            <person name="Kearney S.M."/>
            <person name="Perrotta A.R."/>
            <person name="Berdy B."/>
            <person name="Zhao S."/>
            <person name="Lieberman T.D."/>
            <person name="Swanson P.K."/>
            <person name="Smith M."/>
            <person name="Roesemann S."/>
            <person name="Alexander J.E."/>
            <person name="Rich S.A."/>
            <person name="Livny J."/>
            <person name="Vlamakis H."/>
            <person name="Clish C."/>
            <person name="Bullock K."/>
            <person name="Deik A."/>
            <person name="Scott J."/>
            <person name="Pierce K.A."/>
            <person name="Xavier R.J."/>
            <person name="Alm E.J."/>
        </authorList>
    </citation>
    <scope>NUCLEOTIDE SEQUENCE [LARGE SCALE GENOMIC DNA]</scope>
    <source>
        <strain evidence="3 7">BIOML-A1</strain>
    </source>
</reference>
<proteinExistence type="predicted"/>
<evidence type="ECO:0000313" key="5">
    <source>
        <dbReference type="Proteomes" id="UP000095485"/>
    </source>
</evidence>
<keyword evidence="6" id="KW-1185">Reference proteome</keyword>
<dbReference type="Proteomes" id="UP000095485">
    <property type="component" value="Unassembled WGS sequence"/>
</dbReference>
<dbReference type="Proteomes" id="UP000284095">
    <property type="component" value="Unassembled WGS sequence"/>
</dbReference>
<keyword evidence="1" id="KW-0472">Membrane</keyword>
<dbReference type="RefSeq" id="WP_055281306.1">
    <property type="nucleotide sequence ID" value="NZ_AP031429.1"/>
</dbReference>
<organism evidence="2 5">
    <name type="scientific">Dorea longicatena</name>
    <dbReference type="NCBI Taxonomy" id="88431"/>
    <lineage>
        <taxon>Bacteria</taxon>
        <taxon>Bacillati</taxon>
        <taxon>Bacillota</taxon>
        <taxon>Clostridia</taxon>
        <taxon>Lachnospirales</taxon>
        <taxon>Lachnospiraceae</taxon>
        <taxon>Dorea</taxon>
    </lineage>
</organism>
<feature type="transmembrane region" description="Helical" evidence="1">
    <location>
        <begin position="217"/>
        <end position="233"/>
    </location>
</feature>
<keyword evidence="1" id="KW-0812">Transmembrane</keyword>
<protein>
    <submittedName>
        <fullName evidence="3">DUF5058 family protein</fullName>
    </submittedName>
</protein>
<feature type="transmembrane region" description="Helical" evidence="1">
    <location>
        <begin position="52"/>
        <end position="77"/>
    </location>
</feature>
<name>A0A174JUB2_9FIRM</name>
<dbReference type="AlphaFoldDB" id="A0A174JUB2"/>
<dbReference type="EMBL" id="QRIC01000015">
    <property type="protein sequence ID" value="RHG25919.1"/>
    <property type="molecule type" value="Genomic_DNA"/>
</dbReference>
<reference evidence="2 5" key="1">
    <citation type="submission" date="2015-09" db="EMBL/GenBank/DDBJ databases">
        <authorList>
            <consortium name="Pathogen Informatics"/>
        </authorList>
    </citation>
    <scope>NUCLEOTIDE SEQUENCE [LARGE SCALE GENOMIC DNA]</scope>
    <source>
        <strain evidence="2 5">2789STDY5834914</strain>
    </source>
</reference>
<evidence type="ECO:0000256" key="1">
    <source>
        <dbReference type="SAM" id="Phobius"/>
    </source>
</evidence>
<evidence type="ECO:0000313" key="2">
    <source>
        <dbReference type="EMBL" id="CUP03352.1"/>
    </source>
</evidence>
<evidence type="ECO:0000313" key="4">
    <source>
        <dbReference type="EMBL" id="RHG25919.1"/>
    </source>
</evidence>